<reference evidence="2" key="1">
    <citation type="submission" date="2022-11" db="UniProtKB">
        <authorList>
            <consortium name="WormBaseParasite"/>
        </authorList>
    </citation>
    <scope>IDENTIFICATION</scope>
</reference>
<evidence type="ECO:0000313" key="1">
    <source>
        <dbReference type="Proteomes" id="UP000887580"/>
    </source>
</evidence>
<proteinExistence type="predicted"/>
<protein>
    <submittedName>
        <fullName evidence="2">Uncharacterized protein</fullName>
    </submittedName>
</protein>
<dbReference type="WBParaSite" id="PS1159_v2.g8262.t1">
    <property type="protein sequence ID" value="PS1159_v2.g8262.t1"/>
    <property type="gene ID" value="PS1159_v2.g8262"/>
</dbReference>
<organism evidence="1 2">
    <name type="scientific">Panagrolaimus sp. PS1159</name>
    <dbReference type="NCBI Taxonomy" id="55785"/>
    <lineage>
        <taxon>Eukaryota</taxon>
        <taxon>Metazoa</taxon>
        <taxon>Ecdysozoa</taxon>
        <taxon>Nematoda</taxon>
        <taxon>Chromadorea</taxon>
        <taxon>Rhabditida</taxon>
        <taxon>Tylenchina</taxon>
        <taxon>Panagrolaimomorpha</taxon>
        <taxon>Panagrolaimoidea</taxon>
        <taxon>Panagrolaimidae</taxon>
        <taxon>Panagrolaimus</taxon>
    </lineage>
</organism>
<accession>A0AC35GU04</accession>
<evidence type="ECO:0000313" key="2">
    <source>
        <dbReference type="WBParaSite" id="PS1159_v2.g8262.t1"/>
    </source>
</evidence>
<sequence>MDDFSTKVVPPKMLKLDEDFFDEICDEIIKNDNEEHKSLLNFMLSGKKPLASAFRWFSTLNIQDVQISGNIWILNKKIQTYFEDDRFSFERKKDWIFDNFPFIKYISLAFVENITDLKRLVIKVSSVKKFKELLRALKSLTAVKDFRLYVPHGTVKLFDLLNFNIKRITCDLFDMEKAPVCKVRNDIEYKTC</sequence>
<name>A0AC35GU04_9BILA</name>
<dbReference type="Proteomes" id="UP000887580">
    <property type="component" value="Unplaced"/>
</dbReference>